<feature type="chain" id="PRO_5046748019" description="Secreted protein" evidence="1">
    <location>
        <begin position="30"/>
        <end position="122"/>
    </location>
</feature>
<dbReference type="Proteomes" id="UP001345963">
    <property type="component" value="Unassembled WGS sequence"/>
</dbReference>
<evidence type="ECO:0000313" key="2">
    <source>
        <dbReference type="EMBL" id="MED6254698.1"/>
    </source>
</evidence>
<dbReference type="EMBL" id="JAHUTI010069752">
    <property type="protein sequence ID" value="MED6254698.1"/>
    <property type="molecule type" value="Genomic_DNA"/>
</dbReference>
<comment type="caution">
    <text evidence="2">The sequence shown here is derived from an EMBL/GenBank/DDBJ whole genome shotgun (WGS) entry which is preliminary data.</text>
</comment>
<protein>
    <recommendedName>
        <fullName evidence="4">Secreted protein</fullName>
    </recommendedName>
</protein>
<organism evidence="2 3">
    <name type="scientific">Ataeniobius toweri</name>
    <dbReference type="NCBI Taxonomy" id="208326"/>
    <lineage>
        <taxon>Eukaryota</taxon>
        <taxon>Metazoa</taxon>
        <taxon>Chordata</taxon>
        <taxon>Craniata</taxon>
        <taxon>Vertebrata</taxon>
        <taxon>Euteleostomi</taxon>
        <taxon>Actinopterygii</taxon>
        <taxon>Neopterygii</taxon>
        <taxon>Teleostei</taxon>
        <taxon>Neoteleostei</taxon>
        <taxon>Acanthomorphata</taxon>
        <taxon>Ovalentaria</taxon>
        <taxon>Atherinomorphae</taxon>
        <taxon>Cyprinodontiformes</taxon>
        <taxon>Goodeidae</taxon>
        <taxon>Ataeniobius</taxon>
    </lineage>
</organism>
<evidence type="ECO:0008006" key="4">
    <source>
        <dbReference type="Google" id="ProtNLM"/>
    </source>
</evidence>
<proteinExistence type="predicted"/>
<feature type="signal peptide" evidence="1">
    <location>
        <begin position="1"/>
        <end position="29"/>
    </location>
</feature>
<evidence type="ECO:0000256" key="1">
    <source>
        <dbReference type="SAM" id="SignalP"/>
    </source>
</evidence>
<gene>
    <name evidence="2" type="ORF">ATANTOWER_031832</name>
</gene>
<name>A0ABU7BYV4_9TELE</name>
<keyword evidence="1" id="KW-0732">Signal</keyword>
<keyword evidence="3" id="KW-1185">Reference proteome</keyword>
<accession>A0ABU7BYV4</accession>
<reference evidence="2 3" key="1">
    <citation type="submission" date="2021-07" db="EMBL/GenBank/DDBJ databases">
        <authorList>
            <person name="Palmer J.M."/>
        </authorList>
    </citation>
    <scope>NUCLEOTIDE SEQUENCE [LARGE SCALE GENOMIC DNA]</scope>
    <source>
        <strain evidence="2 3">AT_MEX2019</strain>
        <tissue evidence="2">Muscle</tissue>
    </source>
</reference>
<sequence length="122" mass="13905">MFHTFTFYLALSLFHTLFCGCLLFCSSFCYHPFAPYSPWCSSCIIEVNGAIKWIVRGAKRVSLPSVQDPFESWNRALNIDREVSLHGLLELLLSGKKDRTMSSRTTSLLQSFLAHAVELLLR</sequence>
<evidence type="ECO:0000313" key="3">
    <source>
        <dbReference type="Proteomes" id="UP001345963"/>
    </source>
</evidence>